<evidence type="ECO:0000313" key="1">
    <source>
        <dbReference type="EMBL" id="TDE44508.1"/>
    </source>
</evidence>
<dbReference type="OrthoDB" id="893348at2"/>
<gene>
    <name evidence="1" type="ORF">E0I26_09090</name>
</gene>
<dbReference type="EMBL" id="SMLG01000005">
    <property type="protein sequence ID" value="TDE44508.1"/>
    <property type="molecule type" value="Genomic_DNA"/>
</dbReference>
<dbReference type="AlphaFoldDB" id="A0A4V2Z9K7"/>
<comment type="caution">
    <text evidence="1">The sequence shown here is derived from an EMBL/GenBank/DDBJ whole genome shotgun (WGS) entry which is preliminary data.</text>
</comment>
<name>A0A4V2Z9K7_9FLAO</name>
<accession>A0A4V2Z9K7</accession>
<reference evidence="1 2" key="1">
    <citation type="submission" date="2019-03" db="EMBL/GenBank/DDBJ databases">
        <title>Novel species of Flavobacterium.</title>
        <authorList>
            <person name="Liu Q."/>
            <person name="Xin Y.-H."/>
        </authorList>
    </citation>
    <scope>NUCLEOTIDE SEQUENCE [LARGE SCALE GENOMIC DNA]</scope>
    <source>
        <strain evidence="1 2">LB3P52</strain>
    </source>
</reference>
<dbReference type="Proteomes" id="UP000294814">
    <property type="component" value="Unassembled WGS sequence"/>
</dbReference>
<sequence length="169" mass="19678">MEKYLRQLISIEFDDKKEIFSGFLIDWTEDWILLKNNPVDFIIDGYTILKNKNVKSIIQDKDHEFTERVIKLKGLKTSAAEIIPLKDLSSIINFLANKYEIFQIATKSDKAVYLGKLIAQNEEELVIDFLGTEGKFEGEMSFKQNKIRVIEFDTDYINSLKLIVDEEKS</sequence>
<dbReference type="RefSeq" id="WP_131916164.1">
    <property type="nucleotide sequence ID" value="NZ_SMLG01000005.1"/>
</dbReference>
<organism evidence="1 2">
    <name type="scientific">Flavobacterium rhamnosiphilum</name>
    <dbReference type="NCBI Taxonomy" id="2541724"/>
    <lineage>
        <taxon>Bacteria</taxon>
        <taxon>Pseudomonadati</taxon>
        <taxon>Bacteroidota</taxon>
        <taxon>Flavobacteriia</taxon>
        <taxon>Flavobacteriales</taxon>
        <taxon>Flavobacteriaceae</taxon>
        <taxon>Flavobacterium</taxon>
    </lineage>
</organism>
<protein>
    <submittedName>
        <fullName evidence="1">Uncharacterized protein</fullName>
    </submittedName>
</protein>
<keyword evidence="2" id="KW-1185">Reference proteome</keyword>
<evidence type="ECO:0000313" key="2">
    <source>
        <dbReference type="Proteomes" id="UP000294814"/>
    </source>
</evidence>
<proteinExistence type="predicted"/>